<evidence type="ECO:0000313" key="2">
    <source>
        <dbReference type="EMBL" id="HGT82882.1"/>
    </source>
</evidence>
<evidence type="ECO:0000259" key="1">
    <source>
        <dbReference type="Pfam" id="PF01381"/>
    </source>
</evidence>
<dbReference type="Gene3D" id="1.10.10.60">
    <property type="entry name" value="Homeodomain-like"/>
    <property type="match status" value="1"/>
</dbReference>
<sequence length="106" mass="12022">MKPHCVHMVKYILPAIRAMVAKELIERGYKIKEVAEMLGLTQAAVSQYLASKRGKRGSEFLEKNDEVKKIVAEIADAVSKEEDAKSEEYLCRICRAMRGSLTKTKY</sequence>
<dbReference type="EMBL" id="DSYZ01000085">
    <property type="protein sequence ID" value="HGT82882.1"/>
    <property type="molecule type" value="Genomic_DNA"/>
</dbReference>
<gene>
    <name evidence="2" type="ORF">ENT52_04065</name>
</gene>
<dbReference type="PANTHER" id="PTHR40730">
    <property type="entry name" value="TRANSCRIPTIONAL REGULATOR PROTEIN-LIKE PROTEIN"/>
    <property type="match status" value="1"/>
</dbReference>
<dbReference type="GO" id="GO:0003677">
    <property type="term" value="F:DNA binding"/>
    <property type="evidence" value="ECO:0007669"/>
    <property type="project" value="InterPro"/>
</dbReference>
<dbReference type="InterPro" id="IPR001387">
    <property type="entry name" value="Cro/C1-type_HTH"/>
</dbReference>
<proteinExistence type="predicted"/>
<dbReference type="InterPro" id="IPR010982">
    <property type="entry name" value="Lambda_DNA-bd_dom_sf"/>
</dbReference>
<protein>
    <submittedName>
        <fullName evidence="2">Helix-turn-helix domain-containing protein</fullName>
    </submittedName>
</protein>
<accession>A0A7J3M1G8</accession>
<name>A0A7J3M1G8_ARCFL</name>
<organism evidence="2">
    <name type="scientific">Archaeoglobus fulgidus</name>
    <dbReference type="NCBI Taxonomy" id="2234"/>
    <lineage>
        <taxon>Archaea</taxon>
        <taxon>Methanobacteriati</taxon>
        <taxon>Methanobacteriota</taxon>
        <taxon>Archaeoglobi</taxon>
        <taxon>Archaeoglobales</taxon>
        <taxon>Archaeoglobaceae</taxon>
        <taxon>Archaeoglobus</taxon>
    </lineage>
</organism>
<dbReference type="SUPFAM" id="SSF47413">
    <property type="entry name" value="lambda repressor-like DNA-binding domains"/>
    <property type="match status" value="1"/>
</dbReference>
<dbReference type="AlphaFoldDB" id="A0A7J3M1G8"/>
<dbReference type="Pfam" id="PF01381">
    <property type="entry name" value="HTH_3"/>
    <property type="match status" value="1"/>
</dbReference>
<dbReference type="PANTHER" id="PTHR40730:SF4">
    <property type="entry name" value="TRANSCRIPTIONAL REGULATOR"/>
    <property type="match status" value="1"/>
</dbReference>
<feature type="domain" description="HTH cro/C1-type" evidence="1">
    <location>
        <begin position="22"/>
        <end position="53"/>
    </location>
</feature>
<reference evidence="2" key="1">
    <citation type="journal article" date="2020" name="mSystems">
        <title>Genome- and Community-Level Interaction Insights into Carbon Utilization and Element Cycling Functions of Hydrothermarchaeota in Hydrothermal Sediment.</title>
        <authorList>
            <person name="Zhou Z."/>
            <person name="Liu Y."/>
            <person name="Xu W."/>
            <person name="Pan J."/>
            <person name="Luo Z.H."/>
            <person name="Li M."/>
        </authorList>
    </citation>
    <scope>NUCLEOTIDE SEQUENCE [LARGE SCALE GENOMIC DNA]</scope>
    <source>
        <strain evidence="2">SpSt-587</strain>
    </source>
</reference>
<comment type="caution">
    <text evidence="2">The sequence shown here is derived from an EMBL/GenBank/DDBJ whole genome shotgun (WGS) entry which is preliminary data.</text>
</comment>